<evidence type="ECO:0000313" key="6">
    <source>
        <dbReference type="EMBL" id="MCQ4768940.1"/>
    </source>
</evidence>
<dbReference type="Proteomes" id="UP001204562">
    <property type="component" value="Unassembled WGS sequence"/>
</dbReference>
<evidence type="ECO:0000259" key="4">
    <source>
        <dbReference type="Pfam" id="PF00483"/>
    </source>
</evidence>
<dbReference type="Gene3D" id="2.160.10.10">
    <property type="entry name" value="Hexapeptide repeat proteins"/>
    <property type="match status" value="1"/>
</dbReference>
<evidence type="ECO:0000256" key="3">
    <source>
        <dbReference type="ARBA" id="ARBA00022737"/>
    </source>
</evidence>
<dbReference type="PANTHER" id="PTHR22572">
    <property type="entry name" value="SUGAR-1-PHOSPHATE GUANYL TRANSFERASE"/>
    <property type="match status" value="1"/>
</dbReference>
<dbReference type="Pfam" id="PF00483">
    <property type="entry name" value="NTP_transferase"/>
    <property type="match status" value="1"/>
</dbReference>
<evidence type="ECO:0000313" key="7">
    <source>
        <dbReference type="Proteomes" id="UP001204562"/>
    </source>
</evidence>
<dbReference type="CDD" id="cd04181">
    <property type="entry name" value="NTP_transferase"/>
    <property type="match status" value="1"/>
</dbReference>
<reference evidence="6" key="1">
    <citation type="submission" date="2022-06" db="EMBL/GenBank/DDBJ databases">
        <title>Isolation of gut microbiota from human fecal samples.</title>
        <authorList>
            <person name="Pamer E.G."/>
            <person name="Barat B."/>
            <person name="Waligurski E."/>
            <person name="Medina S."/>
            <person name="Paddock L."/>
            <person name="Mostad J."/>
        </authorList>
    </citation>
    <scope>NUCLEOTIDE SEQUENCE</scope>
    <source>
        <strain evidence="6">DFI.9.91</strain>
    </source>
</reference>
<feature type="domain" description="Nucleotidyl transferase" evidence="4">
    <location>
        <begin position="2"/>
        <end position="233"/>
    </location>
</feature>
<proteinExistence type="inferred from homology"/>
<dbReference type="InterPro" id="IPR005835">
    <property type="entry name" value="NTP_transferase_dom"/>
</dbReference>
<accession>A0AAW5JKP5</accession>
<name>A0AAW5JKP5_9FIRM</name>
<dbReference type="Gene3D" id="3.90.550.10">
    <property type="entry name" value="Spore Coat Polysaccharide Biosynthesis Protein SpsA, Chain A"/>
    <property type="match status" value="1"/>
</dbReference>
<evidence type="ECO:0000259" key="5">
    <source>
        <dbReference type="Pfam" id="PF25087"/>
    </source>
</evidence>
<dbReference type="SUPFAM" id="SSF51161">
    <property type="entry name" value="Trimeric LpxA-like enzymes"/>
    <property type="match status" value="1"/>
</dbReference>
<dbReference type="InterPro" id="IPR056729">
    <property type="entry name" value="GMPPB_C"/>
</dbReference>
<dbReference type="InterPro" id="IPR050486">
    <property type="entry name" value="Mannose-1P_guanyltransferase"/>
</dbReference>
<evidence type="ECO:0000256" key="1">
    <source>
        <dbReference type="ARBA" id="ARBA00007274"/>
    </source>
</evidence>
<dbReference type="EMBL" id="JANFYS010000001">
    <property type="protein sequence ID" value="MCQ4768940.1"/>
    <property type="molecule type" value="Genomic_DNA"/>
</dbReference>
<dbReference type="RefSeq" id="WP_256302867.1">
    <property type="nucleotide sequence ID" value="NZ_JANFYS010000001.1"/>
</dbReference>
<dbReference type="PROSITE" id="PS00101">
    <property type="entry name" value="HEXAPEP_TRANSFERASES"/>
    <property type="match status" value="1"/>
</dbReference>
<protein>
    <submittedName>
        <fullName evidence="6">Sugar phosphate nucleotidyltransferase</fullName>
    </submittedName>
</protein>
<sequence length="781" mass="82775">MKAVIMAGGEGTRLRPLTLDRPKPMIPLFGKPVMEHIIGLLKRHGFTDICVTLQYMPQVVTEWFGDGAELGVKLTYFVEKEPLGTAGSVKNCMAHLGGEDFLVISGDAVCDLDLSAALGFHRTSRAAATLILHRHSAPLEYGLVLTRDDGRIQRFIEKPGWGQVFTDTVNTGIYLLTRRAMDLVPEDQPYDFGKDLFPLLLSRGAPLYGHVADGYWCDMGDCEAYLDCAADALSGRVKLDLALPQSAPGVWAAQPIPAGVSVVPPCWIGPGAELGEGSLIGPHAILEEGARVGRRSLVQRSILMAGAAVGDRCTLYGAILCRSSTAKNGAVLNEGAVLGAESAAGEGSVLLERVKVWPGRESAAGARLTASLIHGGSRGGLFFGDGGVVRGELGEELSPEALMALGSALGAEGKVGLGWAGGEAARLLARSAGCGAAAAGAEVLVHDGGCPSAGAWLAGRYALPVSLFVEQAGERTFLHFFDRRGLPLSRSRERKLEGAVLRGEVRRVPAGRVGPWRNVSGVSAAYAAEAAKVSRLDRQPITPVAVSVPGETPADRVLASALEELGCVVLRKRAPGVPGFAAEYGGLRLTAWDEEGRTVDSGALLTLVSRIELDRGGGRVAVPAGAPAAVEALAEGRPEAVLRLDRDGPEAEELYAALPWLRDGVFAACRICARLGQTGERLRTLVGRVPRFVRLQREVPLRRGRGEVMQSLAETGGDARGEGVRIRSGEAWIWMAPLSRRSALRVVAEAADMETAAELCDFYVKRAQELDRQGTDGQRPQ</sequence>
<organism evidence="6 7">
    <name type="scientific">Intestinimonas massiliensis</name>
    <name type="common">ex Afouda et al. 2020</name>
    <dbReference type="NCBI Taxonomy" id="1673721"/>
    <lineage>
        <taxon>Bacteria</taxon>
        <taxon>Bacillati</taxon>
        <taxon>Bacillota</taxon>
        <taxon>Clostridia</taxon>
        <taxon>Eubacteriales</taxon>
        <taxon>Intestinimonas</taxon>
    </lineage>
</organism>
<comment type="caution">
    <text evidence="6">The sequence shown here is derived from an EMBL/GenBank/DDBJ whole genome shotgun (WGS) entry which is preliminary data.</text>
</comment>
<keyword evidence="3" id="KW-0677">Repeat</keyword>
<dbReference type="InterPro" id="IPR029044">
    <property type="entry name" value="Nucleotide-diphossugar_trans"/>
</dbReference>
<dbReference type="Pfam" id="PF25087">
    <property type="entry name" value="GMPPB_C"/>
    <property type="match status" value="1"/>
</dbReference>
<keyword evidence="2" id="KW-0808">Transferase</keyword>
<feature type="domain" description="Mannose-1-phosphate guanyltransferase C-terminal" evidence="5">
    <location>
        <begin position="263"/>
        <end position="359"/>
    </location>
</feature>
<dbReference type="GO" id="GO:0016740">
    <property type="term" value="F:transferase activity"/>
    <property type="evidence" value="ECO:0007669"/>
    <property type="project" value="UniProtKB-KW"/>
</dbReference>
<dbReference type="InterPro" id="IPR018357">
    <property type="entry name" value="Hexapep_transf_CS"/>
</dbReference>
<dbReference type="AlphaFoldDB" id="A0AAW5JKP5"/>
<dbReference type="InterPro" id="IPR011004">
    <property type="entry name" value="Trimer_LpxA-like_sf"/>
</dbReference>
<dbReference type="SUPFAM" id="SSF53448">
    <property type="entry name" value="Nucleotide-diphospho-sugar transferases"/>
    <property type="match status" value="1"/>
</dbReference>
<comment type="similarity">
    <text evidence="1">Belongs to the transferase hexapeptide repeat family.</text>
</comment>
<evidence type="ECO:0000256" key="2">
    <source>
        <dbReference type="ARBA" id="ARBA00022679"/>
    </source>
</evidence>
<gene>
    <name evidence="6" type="ORF">NE579_00470</name>
</gene>